<feature type="domain" description="Response regulatory" evidence="4">
    <location>
        <begin position="3"/>
        <end position="120"/>
    </location>
</feature>
<evidence type="ECO:0000259" key="4">
    <source>
        <dbReference type="PROSITE" id="PS50110"/>
    </source>
</evidence>
<dbReference type="CDD" id="cd17535">
    <property type="entry name" value="REC_NarL-like"/>
    <property type="match status" value="1"/>
</dbReference>
<reference evidence="5" key="1">
    <citation type="journal article" date="2014" name="Int. J. Syst. Evol. Microbiol.">
        <title>Complete genome sequence of Corynebacterium casei LMG S-19264T (=DSM 44701T), isolated from a smear-ripened cheese.</title>
        <authorList>
            <consortium name="US DOE Joint Genome Institute (JGI-PGF)"/>
            <person name="Walter F."/>
            <person name="Albersmeier A."/>
            <person name="Kalinowski J."/>
            <person name="Ruckert C."/>
        </authorList>
    </citation>
    <scope>NUCLEOTIDE SEQUENCE</scope>
    <source>
        <strain evidence="5">VKM Ac-1958</strain>
    </source>
</reference>
<evidence type="ECO:0000313" key="6">
    <source>
        <dbReference type="Proteomes" id="UP001142325"/>
    </source>
</evidence>
<dbReference type="InterPro" id="IPR000792">
    <property type="entry name" value="Tscrpt_reg_LuxR_C"/>
</dbReference>
<sequence>MSCIALIDDHESVRLGLAAALESAGFTVVFSGAGVGEYLAARRRTVPTPADVVLLDLTLGDGTTVTENVTRLVVDGSSVVIHSVADRPAAVREALAAGAAGVISKSSPLDDVLAAVKTVARGEALNNVEWASAVEGDRAFADAQLSGREREVLRLYATGLPLKVVAERLGVAYSTAKENITRIRVKYVDVGRPAPTKVDLLRRAMEDGILTAPKDSVSLDTVPLDVVADAADAAPSAGN</sequence>
<dbReference type="Gene3D" id="1.10.10.10">
    <property type="entry name" value="Winged helix-like DNA-binding domain superfamily/Winged helix DNA-binding domain"/>
    <property type="match status" value="1"/>
</dbReference>
<dbReference type="InterPro" id="IPR039420">
    <property type="entry name" value="WalR-like"/>
</dbReference>
<accession>A0A9W6HV58</accession>
<evidence type="ECO:0000256" key="3">
    <source>
        <dbReference type="PROSITE-ProRule" id="PRU00169"/>
    </source>
</evidence>
<comment type="caution">
    <text evidence="5">The sequence shown here is derived from an EMBL/GenBank/DDBJ whole genome shotgun (WGS) entry which is preliminary data.</text>
</comment>
<dbReference type="RefSeq" id="WP_204937784.1">
    <property type="nucleotide sequence ID" value="NZ_BAAAUM010000002.1"/>
</dbReference>
<keyword evidence="2 5" id="KW-0238">DNA-binding</keyword>
<dbReference type="InterPro" id="IPR058245">
    <property type="entry name" value="NreC/VraR/RcsB-like_REC"/>
</dbReference>
<dbReference type="PANTHER" id="PTHR43214">
    <property type="entry name" value="TWO-COMPONENT RESPONSE REGULATOR"/>
    <property type="match status" value="1"/>
</dbReference>
<gene>
    <name evidence="5" type="ORF">GCM10017596_26870</name>
</gene>
<protein>
    <submittedName>
        <fullName evidence="5">DNA-binding response regulator</fullName>
    </submittedName>
</protein>
<dbReference type="InterPro" id="IPR011006">
    <property type="entry name" value="CheY-like_superfamily"/>
</dbReference>
<name>A0A9W6HV58_9MICO</name>
<proteinExistence type="predicted"/>
<feature type="modified residue" description="4-aspartylphosphate" evidence="3">
    <location>
        <position position="56"/>
    </location>
</feature>
<keyword evidence="6" id="KW-1185">Reference proteome</keyword>
<dbReference type="Gene3D" id="3.40.50.2300">
    <property type="match status" value="1"/>
</dbReference>
<dbReference type="InterPro" id="IPR001789">
    <property type="entry name" value="Sig_transdc_resp-reg_receiver"/>
</dbReference>
<dbReference type="SMART" id="SM00448">
    <property type="entry name" value="REC"/>
    <property type="match status" value="1"/>
</dbReference>
<dbReference type="SUPFAM" id="SSF46894">
    <property type="entry name" value="C-terminal effector domain of the bipartite response regulators"/>
    <property type="match status" value="1"/>
</dbReference>
<evidence type="ECO:0000313" key="5">
    <source>
        <dbReference type="EMBL" id="GLK02972.1"/>
    </source>
</evidence>
<dbReference type="GO" id="GO:0000160">
    <property type="term" value="P:phosphorelay signal transduction system"/>
    <property type="evidence" value="ECO:0007669"/>
    <property type="project" value="InterPro"/>
</dbReference>
<dbReference type="GO" id="GO:0006355">
    <property type="term" value="P:regulation of DNA-templated transcription"/>
    <property type="evidence" value="ECO:0007669"/>
    <property type="project" value="InterPro"/>
</dbReference>
<dbReference type="PRINTS" id="PR00038">
    <property type="entry name" value="HTHLUXR"/>
</dbReference>
<dbReference type="AlphaFoldDB" id="A0A9W6HV58"/>
<dbReference type="GO" id="GO:0003677">
    <property type="term" value="F:DNA binding"/>
    <property type="evidence" value="ECO:0007669"/>
    <property type="project" value="UniProtKB-KW"/>
</dbReference>
<dbReference type="Pfam" id="PF00196">
    <property type="entry name" value="GerE"/>
    <property type="match status" value="1"/>
</dbReference>
<keyword evidence="1 3" id="KW-0597">Phosphoprotein</keyword>
<dbReference type="SUPFAM" id="SSF52172">
    <property type="entry name" value="CheY-like"/>
    <property type="match status" value="1"/>
</dbReference>
<dbReference type="Proteomes" id="UP001142325">
    <property type="component" value="Unassembled WGS sequence"/>
</dbReference>
<dbReference type="Pfam" id="PF00072">
    <property type="entry name" value="Response_reg"/>
    <property type="match status" value="1"/>
</dbReference>
<evidence type="ECO:0000256" key="1">
    <source>
        <dbReference type="ARBA" id="ARBA00022553"/>
    </source>
</evidence>
<dbReference type="PROSITE" id="PS50110">
    <property type="entry name" value="RESPONSE_REGULATORY"/>
    <property type="match status" value="1"/>
</dbReference>
<dbReference type="InterPro" id="IPR016032">
    <property type="entry name" value="Sig_transdc_resp-reg_C-effctor"/>
</dbReference>
<reference evidence="5" key="2">
    <citation type="submission" date="2023-01" db="EMBL/GenBank/DDBJ databases">
        <authorList>
            <person name="Sun Q."/>
            <person name="Evtushenko L."/>
        </authorList>
    </citation>
    <scope>NUCLEOTIDE SEQUENCE</scope>
    <source>
        <strain evidence="5">VKM Ac-1958</strain>
    </source>
</reference>
<evidence type="ECO:0000256" key="2">
    <source>
        <dbReference type="ARBA" id="ARBA00023125"/>
    </source>
</evidence>
<dbReference type="SMART" id="SM00421">
    <property type="entry name" value="HTH_LUXR"/>
    <property type="match status" value="1"/>
</dbReference>
<dbReference type="EMBL" id="BSET01000002">
    <property type="protein sequence ID" value="GLK02972.1"/>
    <property type="molecule type" value="Genomic_DNA"/>
</dbReference>
<dbReference type="InterPro" id="IPR036388">
    <property type="entry name" value="WH-like_DNA-bd_sf"/>
</dbReference>
<organism evidence="5 6">
    <name type="scientific">Microbacterium keratanolyticum</name>
    <dbReference type="NCBI Taxonomy" id="67574"/>
    <lineage>
        <taxon>Bacteria</taxon>
        <taxon>Bacillati</taxon>
        <taxon>Actinomycetota</taxon>
        <taxon>Actinomycetes</taxon>
        <taxon>Micrococcales</taxon>
        <taxon>Microbacteriaceae</taxon>
        <taxon>Microbacterium</taxon>
    </lineage>
</organism>